<dbReference type="AlphaFoldDB" id="A0A5B6ZWY6"/>
<dbReference type="GO" id="GO:0005737">
    <property type="term" value="C:cytoplasm"/>
    <property type="evidence" value="ECO:0007669"/>
    <property type="project" value="TreeGrafter"/>
</dbReference>
<feature type="repeat" description="TPR" evidence="1">
    <location>
        <begin position="247"/>
        <end position="280"/>
    </location>
</feature>
<feature type="compositionally biased region" description="Basic and acidic residues" evidence="2">
    <location>
        <begin position="128"/>
        <end position="137"/>
    </location>
</feature>
<dbReference type="PANTHER" id="PTHR46050">
    <property type="entry name" value="TPR REPEAT-CONTAINING THIOREDOXIN"/>
    <property type="match status" value="1"/>
</dbReference>
<sequence length="598" mass="66204">MGFDWDKVLLSSSKFSVSAGKQKHRRNIVATATKLTDSPVKSSKSDELGNLKHQNGGKHFAGLESARVRSKNSRNLNVNTHIALIENKVSVNLGVKGNAFSNLIYVPSSHCDSRKRPTHCESTLSSEENPKSARTDNSKTPVSIGTRTFVNESWATSHVGVLAPRESLSFGNIYKASKTSISDSKNALVYDNLFTPKRSNNNVLGFGGCDYGHGSIIKGVKKVENITSKCEIIGNKKITEKLPETIVEELNSAGNEKYRRGCFMEAISFYNKAIELCPQNAACHSNKAAALAGLGKFTEAVGESLEAIKCDPSYSRAYYRLGTLYTRLGQVEDAKWHFKLSGHDLGSETMQRLVHLEAHLTNMKKAQEDENWDRALEESTLSIEAGADASNQVVAVKAEALLKLHRPNEVVQLLIATRNSAESRSRKHCKGTSLLLILETQAYLCHGRFEKGVVAAEQAVNLDPNSKSLMWLKIATCVADARKSGNEHFKAGKYLKACAMYGKGLQYDPTNSVLLCNRAACRSELGQWQMAIDDCNAALRNQPNYSKALLRRAHSNAKLERWEESLRDYLTLRKAMPQDQTIYNSLLEVQMKQRRAQG</sequence>
<protein>
    <submittedName>
        <fullName evidence="3">Putative TPR repeat-containing thioredoxin TTL1-like</fullName>
    </submittedName>
</protein>
<evidence type="ECO:0000256" key="1">
    <source>
        <dbReference type="PROSITE-ProRule" id="PRU00339"/>
    </source>
</evidence>
<gene>
    <name evidence="3" type="ORF">Din_016714</name>
</gene>
<feature type="region of interest" description="Disordered" evidence="2">
    <location>
        <begin position="39"/>
        <end position="58"/>
    </location>
</feature>
<dbReference type="SUPFAM" id="SSF48452">
    <property type="entry name" value="TPR-like"/>
    <property type="match status" value="1"/>
</dbReference>
<accession>A0A5B6ZWY6</accession>
<keyword evidence="1" id="KW-0802">TPR repeat</keyword>
<dbReference type="PROSITE" id="PS50005">
    <property type="entry name" value="TPR"/>
    <property type="match status" value="1"/>
</dbReference>
<reference evidence="3" key="1">
    <citation type="submission" date="2019-08" db="EMBL/GenBank/DDBJ databases">
        <title>Reference gene set and small RNA set construction with multiple tissues from Davidia involucrata Baill.</title>
        <authorList>
            <person name="Yang H."/>
            <person name="Zhou C."/>
            <person name="Li G."/>
            <person name="Wang J."/>
            <person name="Gao P."/>
            <person name="Wang M."/>
            <person name="Wang R."/>
            <person name="Zhao Y."/>
        </authorList>
    </citation>
    <scope>NUCLEOTIDE SEQUENCE</scope>
    <source>
        <tissue evidence="3">Mixed with DoveR01_LX</tissue>
    </source>
</reference>
<dbReference type="EMBL" id="GHES01016714">
    <property type="protein sequence ID" value="MPA47273.1"/>
    <property type="molecule type" value="Transcribed_RNA"/>
</dbReference>
<proteinExistence type="predicted"/>
<dbReference type="InterPro" id="IPR011990">
    <property type="entry name" value="TPR-like_helical_dom_sf"/>
</dbReference>
<evidence type="ECO:0000256" key="2">
    <source>
        <dbReference type="SAM" id="MobiDB-lite"/>
    </source>
</evidence>
<dbReference type="SMART" id="SM00028">
    <property type="entry name" value="TPR"/>
    <property type="match status" value="7"/>
</dbReference>
<dbReference type="InterPro" id="IPR019734">
    <property type="entry name" value="TPR_rpt"/>
</dbReference>
<dbReference type="Pfam" id="PF13431">
    <property type="entry name" value="TPR_17"/>
    <property type="match status" value="2"/>
</dbReference>
<dbReference type="PANTHER" id="PTHR46050:SF11">
    <property type="entry name" value="THIOREDOXIN DOMAIN-CONTAINING PROTEIN"/>
    <property type="match status" value="1"/>
</dbReference>
<dbReference type="InterPro" id="IPR044534">
    <property type="entry name" value="TTL1-4"/>
</dbReference>
<evidence type="ECO:0000313" key="3">
    <source>
        <dbReference type="EMBL" id="MPA47273.1"/>
    </source>
</evidence>
<dbReference type="Pfam" id="PF13414">
    <property type="entry name" value="TPR_11"/>
    <property type="match status" value="1"/>
</dbReference>
<organism evidence="3">
    <name type="scientific">Davidia involucrata</name>
    <name type="common">Dove tree</name>
    <dbReference type="NCBI Taxonomy" id="16924"/>
    <lineage>
        <taxon>Eukaryota</taxon>
        <taxon>Viridiplantae</taxon>
        <taxon>Streptophyta</taxon>
        <taxon>Embryophyta</taxon>
        <taxon>Tracheophyta</taxon>
        <taxon>Spermatophyta</taxon>
        <taxon>Magnoliopsida</taxon>
        <taxon>eudicotyledons</taxon>
        <taxon>Gunneridae</taxon>
        <taxon>Pentapetalae</taxon>
        <taxon>asterids</taxon>
        <taxon>Cornales</taxon>
        <taxon>Nyssaceae</taxon>
        <taxon>Davidia</taxon>
    </lineage>
</organism>
<dbReference type="Gene3D" id="1.25.40.10">
    <property type="entry name" value="Tetratricopeptide repeat domain"/>
    <property type="match status" value="1"/>
</dbReference>
<name>A0A5B6ZWY6_DAVIN</name>
<feature type="region of interest" description="Disordered" evidence="2">
    <location>
        <begin position="112"/>
        <end position="142"/>
    </location>
</feature>